<dbReference type="EMBL" id="JAWWNJ010000042">
    <property type="protein sequence ID" value="KAK7019857.1"/>
    <property type="molecule type" value="Genomic_DNA"/>
</dbReference>
<feature type="region of interest" description="Disordered" evidence="1">
    <location>
        <begin position="242"/>
        <end position="289"/>
    </location>
</feature>
<feature type="compositionally biased region" description="Low complexity" evidence="1">
    <location>
        <begin position="485"/>
        <end position="494"/>
    </location>
</feature>
<keyword evidence="3" id="KW-1185">Reference proteome</keyword>
<evidence type="ECO:0000256" key="1">
    <source>
        <dbReference type="SAM" id="MobiDB-lite"/>
    </source>
</evidence>
<feature type="compositionally biased region" description="Acidic residues" evidence="1">
    <location>
        <begin position="509"/>
        <end position="522"/>
    </location>
</feature>
<dbReference type="AlphaFoldDB" id="A0AAW0B594"/>
<evidence type="ECO:0000313" key="2">
    <source>
        <dbReference type="EMBL" id="KAK7019857.1"/>
    </source>
</evidence>
<reference evidence="2 3" key="1">
    <citation type="journal article" date="2024" name="J Genomics">
        <title>Draft genome sequencing and assembly of Favolaschia claudopus CIRM-BRFM 2984 isolated from oak limbs.</title>
        <authorList>
            <person name="Navarro D."/>
            <person name="Drula E."/>
            <person name="Chaduli D."/>
            <person name="Cazenave R."/>
            <person name="Ahrendt S."/>
            <person name="Wang J."/>
            <person name="Lipzen A."/>
            <person name="Daum C."/>
            <person name="Barry K."/>
            <person name="Grigoriev I.V."/>
            <person name="Favel A."/>
            <person name="Rosso M.N."/>
            <person name="Martin F."/>
        </authorList>
    </citation>
    <scope>NUCLEOTIDE SEQUENCE [LARGE SCALE GENOMIC DNA]</scope>
    <source>
        <strain evidence="2 3">CIRM-BRFM 2984</strain>
    </source>
</reference>
<feature type="compositionally biased region" description="Low complexity" evidence="1">
    <location>
        <begin position="396"/>
        <end position="456"/>
    </location>
</feature>
<feature type="region of interest" description="Disordered" evidence="1">
    <location>
        <begin position="80"/>
        <end position="116"/>
    </location>
</feature>
<feature type="compositionally biased region" description="Polar residues" evidence="1">
    <location>
        <begin position="156"/>
        <end position="168"/>
    </location>
</feature>
<sequence length="541" mass="56035">MLLPTSRLESRALGSDSQGGPNFSSSTWIPIAVVVSVLTLLAILACTRKSIRSRVAAMGSGVAIASGMPPRELTAEQLAGSINRAPAAPPRRTRRPRRTPSQISTVSLPAYMKEPGEQELVVSRGPDGEDVAMPAASAVEEDDDQSHEDHQSSEEGNANPNPPDNSRYSPMPHSPHDTPLLGGDDPRGEAPAYFEVLEPGEANYPPGISVAPPEPESPMPQRRSGFFSMFRSAPPAVPLPAASPANDTVPAVDSTSRLSLTHTRTRSTTNTPNNTTRHRASTSTSTLFSLGRKKSSASLAHGNLNNLTSPSLISLASISHPLPHTLVKTEFSALPKNGFTPEQLSLISGTKEGGVSRFGVPWGDAAVAYAHASASTSRIALPGEGDAPPPGWDEIPGLPVPSGSGLPSSSSEQAVASSSPAEASGSGSGVATARLSTSSAASPSAAETLTPATALSRADFISRPPATPAESLAPTSLSRADSHASHASRTSRASGVSTQTFATAREEGGSDTDTEEEDEEDVSALRLNMHTLEGTDATVRP</sequence>
<feature type="compositionally biased region" description="Low complexity" evidence="1">
    <location>
        <begin position="254"/>
        <end position="286"/>
    </location>
</feature>
<proteinExistence type="predicted"/>
<feature type="region of interest" description="Disordered" evidence="1">
    <location>
        <begin position="1"/>
        <end position="21"/>
    </location>
</feature>
<accession>A0AAW0B594</accession>
<gene>
    <name evidence="2" type="ORF">R3P38DRAFT_2970550</name>
</gene>
<dbReference type="Proteomes" id="UP001362999">
    <property type="component" value="Unassembled WGS sequence"/>
</dbReference>
<comment type="caution">
    <text evidence="2">The sequence shown here is derived from an EMBL/GenBank/DDBJ whole genome shotgun (WGS) entry which is preliminary data.</text>
</comment>
<protein>
    <submittedName>
        <fullName evidence="2">Proteophosphoglycan ppg4</fullName>
    </submittedName>
</protein>
<feature type="region of interest" description="Disordered" evidence="1">
    <location>
        <begin position="136"/>
        <end position="221"/>
    </location>
</feature>
<organism evidence="2 3">
    <name type="scientific">Favolaschia claudopus</name>
    <dbReference type="NCBI Taxonomy" id="2862362"/>
    <lineage>
        <taxon>Eukaryota</taxon>
        <taxon>Fungi</taxon>
        <taxon>Dikarya</taxon>
        <taxon>Basidiomycota</taxon>
        <taxon>Agaricomycotina</taxon>
        <taxon>Agaricomycetes</taxon>
        <taxon>Agaricomycetidae</taxon>
        <taxon>Agaricales</taxon>
        <taxon>Marasmiineae</taxon>
        <taxon>Mycenaceae</taxon>
        <taxon>Favolaschia</taxon>
    </lineage>
</organism>
<evidence type="ECO:0000313" key="3">
    <source>
        <dbReference type="Proteomes" id="UP001362999"/>
    </source>
</evidence>
<feature type="region of interest" description="Disordered" evidence="1">
    <location>
        <begin position="380"/>
        <end position="541"/>
    </location>
</feature>
<name>A0AAW0B594_9AGAR</name>